<accession>A0ACC2IR41</accession>
<gene>
    <name evidence="1" type="ORF">OPT61_g1228</name>
</gene>
<evidence type="ECO:0000313" key="2">
    <source>
        <dbReference type="Proteomes" id="UP001153331"/>
    </source>
</evidence>
<keyword evidence="2" id="KW-1185">Reference proteome</keyword>
<protein>
    <submittedName>
        <fullName evidence="1">Uncharacterized protein</fullName>
    </submittedName>
</protein>
<organism evidence="1 2">
    <name type="scientific">Boeremia exigua</name>
    <dbReference type="NCBI Taxonomy" id="749465"/>
    <lineage>
        <taxon>Eukaryota</taxon>
        <taxon>Fungi</taxon>
        <taxon>Dikarya</taxon>
        <taxon>Ascomycota</taxon>
        <taxon>Pezizomycotina</taxon>
        <taxon>Dothideomycetes</taxon>
        <taxon>Pleosporomycetidae</taxon>
        <taxon>Pleosporales</taxon>
        <taxon>Pleosporineae</taxon>
        <taxon>Didymellaceae</taxon>
        <taxon>Boeremia</taxon>
    </lineage>
</organism>
<proteinExistence type="predicted"/>
<evidence type="ECO:0000313" key="1">
    <source>
        <dbReference type="EMBL" id="KAJ8117614.1"/>
    </source>
</evidence>
<sequence>MNYNVYKGGIPALAYPHHDSTSPVSLSFIIKCNDRRAQMTLCLQSSLPFEGFDDEQTVILQYDAGNLVPGAISLGPATIPLPQARLDALARAGNAQIRTLSIKLKRACPVWCHPSVSLKPRSSCDARFTQLSSLAQATQINVVFDYNWLHRGLHAAFLRLVEHPDELGNFPVGQRYREQRLRQVDWTVFSTACADVGADAAAEIEEGELPPVYAEASSKRPRQGEYLVHQIGDD</sequence>
<dbReference type="EMBL" id="JAPHNI010000046">
    <property type="protein sequence ID" value="KAJ8117614.1"/>
    <property type="molecule type" value="Genomic_DNA"/>
</dbReference>
<reference evidence="1" key="1">
    <citation type="submission" date="2022-11" db="EMBL/GenBank/DDBJ databases">
        <title>Genome Sequence of Boeremia exigua.</title>
        <authorList>
            <person name="Buettner E."/>
        </authorList>
    </citation>
    <scope>NUCLEOTIDE SEQUENCE</scope>
    <source>
        <strain evidence="1">CU02</strain>
    </source>
</reference>
<name>A0ACC2IR41_9PLEO</name>
<comment type="caution">
    <text evidence="1">The sequence shown here is derived from an EMBL/GenBank/DDBJ whole genome shotgun (WGS) entry which is preliminary data.</text>
</comment>
<dbReference type="Proteomes" id="UP001153331">
    <property type="component" value="Unassembled WGS sequence"/>
</dbReference>